<feature type="compositionally biased region" description="Basic and acidic residues" evidence="1">
    <location>
        <begin position="25"/>
        <end position="64"/>
    </location>
</feature>
<accession>A0A8J1TM57</accession>
<evidence type="ECO:0000313" key="2">
    <source>
        <dbReference type="EMBL" id="CAH1802399.1"/>
    </source>
</evidence>
<organism evidence="2 3">
    <name type="scientific">Owenia fusiformis</name>
    <name type="common">Polychaete worm</name>
    <dbReference type="NCBI Taxonomy" id="6347"/>
    <lineage>
        <taxon>Eukaryota</taxon>
        <taxon>Metazoa</taxon>
        <taxon>Spiralia</taxon>
        <taxon>Lophotrochozoa</taxon>
        <taxon>Annelida</taxon>
        <taxon>Polychaeta</taxon>
        <taxon>Sedentaria</taxon>
        <taxon>Canalipalpata</taxon>
        <taxon>Sabellida</taxon>
        <taxon>Oweniida</taxon>
        <taxon>Oweniidae</taxon>
        <taxon>Owenia</taxon>
    </lineage>
</organism>
<dbReference type="AlphaFoldDB" id="A0A8J1TM57"/>
<reference evidence="2" key="1">
    <citation type="submission" date="2022-03" db="EMBL/GenBank/DDBJ databases">
        <authorList>
            <person name="Martin C."/>
        </authorList>
    </citation>
    <scope>NUCLEOTIDE SEQUENCE</scope>
</reference>
<name>A0A8J1TM57_OWEFU</name>
<comment type="caution">
    <text evidence="2">The sequence shown here is derived from an EMBL/GenBank/DDBJ whole genome shotgun (WGS) entry which is preliminary data.</text>
</comment>
<protein>
    <submittedName>
        <fullName evidence="2">Uncharacterized protein</fullName>
    </submittedName>
</protein>
<keyword evidence="3" id="KW-1185">Reference proteome</keyword>
<proteinExistence type="predicted"/>
<dbReference type="Proteomes" id="UP000749559">
    <property type="component" value="Unassembled WGS sequence"/>
</dbReference>
<sequence length="132" mass="15066">EGEFETSSKFTHEWECEDLLAAPSEVDKKEKKKDKEEKKSASKKKEKEKGDKKSAKGKGDDKAKGKAPPITEEEEEEEPPAPLEFSVNVRLHHWKTAIDSVRDDDLIKKLLEFDIDPEKLLEPKPPVKGKKK</sequence>
<evidence type="ECO:0000313" key="3">
    <source>
        <dbReference type="Proteomes" id="UP000749559"/>
    </source>
</evidence>
<gene>
    <name evidence="2" type="ORF">OFUS_LOCUS26080</name>
</gene>
<evidence type="ECO:0000256" key="1">
    <source>
        <dbReference type="SAM" id="MobiDB-lite"/>
    </source>
</evidence>
<feature type="region of interest" description="Disordered" evidence="1">
    <location>
        <begin position="1"/>
        <end position="83"/>
    </location>
</feature>
<feature type="non-terminal residue" evidence="2">
    <location>
        <position position="1"/>
    </location>
</feature>
<dbReference type="EMBL" id="CAIIXF020000012">
    <property type="protein sequence ID" value="CAH1802399.1"/>
    <property type="molecule type" value="Genomic_DNA"/>
</dbReference>